<proteinExistence type="inferred from homology"/>
<evidence type="ECO:0000313" key="3">
    <source>
        <dbReference type="EMBL" id="SEK37005.1"/>
    </source>
</evidence>
<dbReference type="EMBL" id="FNZR01000001">
    <property type="protein sequence ID" value="SEK37005.1"/>
    <property type="molecule type" value="Genomic_DNA"/>
</dbReference>
<dbReference type="InterPro" id="IPR013320">
    <property type="entry name" value="ConA-like_dom_sf"/>
</dbReference>
<reference evidence="4" key="1">
    <citation type="submission" date="2016-10" db="EMBL/GenBank/DDBJ databases">
        <authorList>
            <person name="Varghese N."/>
            <person name="Submissions S."/>
        </authorList>
    </citation>
    <scope>NUCLEOTIDE SEQUENCE [LARGE SCALE GENOMIC DNA]</scope>
    <source>
        <strain evidence="4">Jip14</strain>
    </source>
</reference>
<dbReference type="Proteomes" id="UP000198916">
    <property type="component" value="Unassembled WGS sequence"/>
</dbReference>
<dbReference type="InterPro" id="IPR000757">
    <property type="entry name" value="Beta-glucanase-like"/>
</dbReference>
<evidence type="ECO:0000256" key="1">
    <source>
        <dbReference type="ARBA" id="ARBA00006865"/>
    </source>
</evidence>
<dbReference type="GO" id="GO:0004553">
    <property type="term" value="F:hydrolase activity, hydrolyzing O-glycosyl compounds"/>
    <property type="evidence" value="ECO:0007669"/>
    <property type="project" value="InterPro"/>
</dbReference>
<evidence type="ECO:0000313" key="4">
    <source>
        <dbReference type="Proteomes" id="UP000198916"/>
    </source>
</evidence>
<dbReference type="PANTHER" id="PTHR10963">
    <property type="entry name" value="GLYCOSYL HYDROLASE-RELATED"/>
    <property type="match status" value="1"/>
</dbReference>
<dbReference type="PROSITE" id="PS51762">
    <property type="entry name" value="GH16_2"/>
    <property type="match status" value="1"/>
</dbReference>
<organism evidence="3 4">
    <name type="scientific">Parapedobacter koreensis</name>
    <dbReference type="NCBI Taxonomy" id="332977"/>
    <lineage>
        <taxon>Bacteria</taxon>
        <taxon>Pseudomonadati</taxon>
        <taxon>Bacteroidota</taxon>
        <taxon>Sphingobacteriia</taxon>
        <taxon>Sphingobacteriales</taxon>
        <taxon>Sphingobacteriaceae</taxon>
        <taxon>Parapedobacter</taxon>
    </lineage>
</organism>
<dbReference type="Gene3D" id="2.60.120.200">
    <property type="match status" value="1"/>
</dbReference>
<dbReference type="STRING" id="332977.SAMN05421740_101676"/>
<gene>
    <name evidence="3" type="ORF">SAMN05421740_101676</name>
</gene>
<dbReference type="PANTHER" id="PTHR10963:SF55">
    <property type="entry name" value="GLYCOSIDE HYDROLASE FAMILY 16 PROTEIN"/>
    <property type="match status" value="1"/>
</dbReference>
<comment type="similarity">
    <text evidence="1">Belongs to the glycosyl hydrolase 16 family.</text>
</comment>
<dbReference type="GO" id="GO:0005975">
    <property type="term" value="P:carbohydrate metabolic process"/>
    <property type="evidence" value="ECO:0007669"/>
    <property type="project" value="InterPro"/>
</dbReference>
<sequence length="285" mass="32530">MNTYHMTSFLLFPLLLFACSKEVRKPNIPAPEPPQAKEYTFENTPSWSDEFDYEGLPDGSKWGYDIGSENNGWGNNELQYYTEKRLENVRVGDGVLTITAIKEDYEGLDYTSARLVSRGKADFLYGRFEVKAKVPPGIGTWPAVWMLPTDWAYGGWPASGEIDILEHVGYDQDVVHISVHTEAYNHAIGTQKTSTKRIENATTDFHRYRIDWTPNYIRGYVDDLQIFSFSNEGTGFRAWPFDKKFHWLVNIAVGGNWGGQQGVDDSAFPASMEVDYVRVYNMIEN</sequence>
<feature type="domain" description="GH16" evidence="2">
    <location>
        <begin position="39"/>
        <end position="285"/>
    </location>
</feature>
<accession>A0A1H7GMD8</accession>
<dbReference type="SUPFAM" id="SSF49899">
    <property type="entry name" value="Concanavalin A-like lectins/glucanases"/>
    <property type="match status" value="1"/>
</dbReference>
<dbReference type="Pfam" id="PF00722">
    <property type="entry name" value="Glyco_hydro_16"/>
    <property type="match status" value="1"/>
</dbReference>
<keyword evidence="4" id="KW-1185">Reference proteome</keyword>
<evidence type="ECO:0000259" key="2">
    <source>
        <dbReference type="PROSITE" id="PS51762"/>
    </source>
</evidence>
<protein>
    <submittedName>
        <fullName evidence="3">Glycosyl hydrolases family 16</fullName>
    </submittedName>
</protein>
<keyword evidence="3" id="KW-0378">Hydrolase</keyword>
<dbReference type="InterPro" id="IPR050546">
    <property type="entry name" value="Glycosyl_Hydrlase_16"/>
</dbReference>
<dbReference type="CDD" id="cd08023">
    <property type="entry name" value="GH16_laminarinase_like"/>
    <property type="match status" value="1"/>
</dbReference>
<dbReference type="AlphaFoldDB" id="A0A1H7GMD8"/>
<name>A0A1H7GMD8_9SPHI</name>